<evidence type="ECO:0000256" key="1">
    <source>
        <dbReference type="SAM" id="Phobius"/>
    </source>
</evidence>
<dbReference type="GeneID" id="54461686"/>
<dbReference type="Proteomes" id="UP000504636">
    <property type="component" value="Unplaced"/>
</dbReference>
<evidence type="ECO:0000313" key="2">
    <source>
        <dbReference type="EMBL" id="KAF2805545.1"/>
    </source>
</evidence>
<keyword evidence="3" id="KW-1185">Reference proteome</keyword>
<sequence length="368" mass="41259">MTPTHASSVSIPARCDFLSIRLPHMKSSLKERVDLVEVRIRNQLDKSSVRKTETHFGCGEAIIPYPALSYTWGVEPHSSKEFHGHERLWTIPCDLDVSVAEPAMSLLNSLKEQRDSGQDETPIIFIAHGHGGLVLSRALQNANATLLDNIYGVLFVSTPPPRRRLDNLFLTVGQILCYAAMRGYDACHGFPIGSCVAASSIPRFGNSTKLTNPHWIPPFSDITIEAPVEIRNFAQILLNLFVQVLHLFLSPTTPLFVCIAMAYGILAMSQYHINRSDQAQQIFLLISLVWGIWATFPSRPLEVGQTLQVTSLSLAISTTLLSSLGLHWFWRNLFGTRKSRLDVTLEEWIQDACTRSDGPRHIKYERVQ</sequence>
<dbReference type="EMBL" id="MU003709">
    <property type="protein sequence ID" value="KAF2805545.1"/>
    <property type="molecule type" value="Genomic_DNA"/>
</dbReference>
<evidence type="ECO:0000313" key="3">
    <source>
        <dbReference type="Proteomes" id="UP000504636"/>
    </source>
</evidence>
<proteinExistence type="predicted"/>
<evidence type="ECO:0000313" key="4">
    <source>
        <dbReference type="RefSeq" id="XP_033572509.1"/>
    </source>
</evidence>
<keyword evidence="1" id="KW-0812">Transmembrane</keyword>
<keyword evidence="1" id="KW-0472">Membrane</keyword>
<feature type="transmembrane region" description="Helical" evidence="1">
    <location>
        <begin position="278"/>
        <end position="296"/>
    </location>
</feature>
<feature type="transmembrane region" description="Helical" evidence="1">
    <location>
        <begin position="240"/>
        <end position="266"/>
    </location>
</feature>
<dbReference type="AlphaFoldDB" id="A0A6A6YBR8"/>
<organism evidence="2">
    <name type="scientific">Mytilinidion resinicola</name>
    <dbReference type="NCBI Taxonomy" id="574789"/>
    <lineage>
        <taxon>Eukaryota</taxon>
        <taxon>Fungi</taxon>
        <taxon>Dikarya</taxon>
        <taxon>Ascomycota</taxon>
        <taxon>Pezizomycotina</taxon>
        <taxon>Dothideomycetes</taxon>
        <taxon>Pleosporomycetidae</taxon>
        <taxon>Mytilinidiales</taxon>
        <taxon>Mytilinidiaceae</taxon>
        <taxon>Mytilinidion</taxon>
    </lineage>
</organism>
<reference evidence="2 4" key="1">
    <citation type="journal article" date="2020" name="Stud. Mycol.">
        <title>101 Dothideomycetes genomes: a test case for predicting lifestyles and emergence of pathogens.</title>
        <authorList>
            <person name="Haridas S."/>
            <person name="Albert R."/>
            <person name="Binder M."/>
            <person name="Bloem J."/>
            <person name="Labutti K."/>
            <person name="Salamov A."/>
            <person name="Andreopoulos B."/>
            <person name="Baker S."/>
            <person name="Barry K."/>
            <person name="Bills G."/>
            <person name="Bluhm B."/>
            <person name="Cannon C."/>
            <person name="Castanera R."/>
            <person name="Culley D."/>
            <person name="Daum C."/>
            <person name="Ezra D."/>
            <person name="Gonzalez J."/>
            <person name="Henrissat B."/>
            <person name="Kuo A."/>
            <person name="Liang C."/>
            <person name="Lipzen A."/>
            <person name="Lutzoni F."/>
            <person name="Magnuson J."/>
            <person name="Mondo S."/>
            <person name="Nolan M."/>
            <person name="Ohm R."/>
            <person name="Pangilinan J."/>
            <person name="Park H.-J."/>
            <person name="Ramirez L."/>
            <person name="Alfaro M."/>
            <person name="Sun H."/>
            <person name="Tritt A."/>
            <person name="Yoshinaga Y."/>
            <person name="Zwiers L.-H."/>
            <person name="Turgeon B."/>
            <person name="Goodwin S."/>
            <person name="Spatafora J."/>
            <person name="Crous P."/>
            <person name="Grigoriev I."/>
        </authorList>
    </citation>
    <scope>NUCLEOTIDE SEQUENCE</scope>
    <source>
        <strain evidence="2 4">CBS 304.34</strain>
    </source>
</reference>
<keyword evidence="1" id="KW-1133">Transmembrane helix</keyword>
<reference evidence="4" key="2">
    <citation type="submission" date="2020-04" db="EMBL/GenBank/DDBJ databases">
        <authorList>
            <consortium name="NCBI Genome Project"/>
        </authorList>
    </citation>
    <scope>NUCLEOTIDE SEQUENCE</scope>
    <source>
        <strain evidence="4">CBS 304.34</strain>
    </source>
</reference>
<dbReference type="RefSeq" id="XP_033572509.1">
    <property type="nucleotide sequence ID" value="XM_033720793.1"/>
</dbReference>
<reference evidence="4" key="3">
    <citation type="submission" date="2025-04" db="UniProtKB">
        <authorList>
            <consortium name="RefSeq"/>
        </authorList>
    </citation>
    <scope>IDENTIFICATION</scope>
    <source>
        <strain evidence="4">CBS 304.34</strain>
    </source>
</reference>
<feature type="transmembrane region" description="Helical" evidence="1">
    <location>
        <begin position="308"/>
        <end position="330"/>
    </location>
</feature>
<gene>
    <name evidence="2 4" type="ORF">BDZ99DRAFT_466523</name>
</gene>
<dbReference type="OrthoDB" id="3694787at2759"/>
<evidence type="ECO:0008006" key="5">
    <source>
        <dbReference type="Google" id="ProtNLM"/>
    </source>
</evidence>
<name>A0A6A6YBR8_9PEZI</name>
<protein>
    <recommendedName>
        <fullName evidence="5">GPI inositol-deacylase</fullName>
    </recommendedName>
</protein>
<accession>A0A6A6YBR8</accession>